<dbReference type="InterPro" id="IPR027417">
    <property type="entry name" value="P-loop_NTPase"/>
</dbReference>
<dbReference type="NCBIfam" id="NF004066">
    <property type="entry name" value="PRK05580.1-3"/>
    <property type="match status" value="1"/>
</dbReference>
<keyword evidence="5" id="KW-0378">Hydrolase</keyword>
<evidence type="ECO:0000313" key="16">
    <source>
        <dbReference type="Proteomes" id="UP001174909"/>
    </source>
</evidence>
<evidence type="ECO:0000259" key="14">
    <source>
        <dbReference type="PROSITE" id="PS51194"/>
    </source>
</evidence>
<keyword evidence="2" id="KW-0235">DNA replication</keyword>
<keyword evidence="9" id="KW-0238">DNA-binding</keyword>
<dbReference type="SUPFAM" id="SSF52540">
    <property type="entry name" value="P-loop containing nucleoside triphosphate hydrolases"/>
    <property type="match status" value="1"/>
</dbReference>
<keyword evidence="16" id="KW-1185">Reference proteome</keyword>
<evidence type="ECO:0000256" key="5">
    <source>
        <dbReference type="ARBA" id="ARBA00022801"/>
    </source>
</evidence>
<evidence type="ECO:0000256" key="8">
    <source>
        <dbReference type="ARBA" id="ARBA00022840"/>
    </source>
</evidence>
<dbReference type="SMART" id="SM00487">
    <property type="entry name" value="DEXDc"/>
    <property type="match status" value="1"/>
</dbReference>
<dbReference type="GO" id="GO:0003677">
    <property type="term" value="F:DNA binding"/>
    <property type="evidence" value="ECO:0007669"/>
    <property type="project" value="UniProtKB-KW"/>
</dbReference>
<keyword evidence="3" id="KW-0479">Metal-binding</keyword>
<evidence type="ECO:0000256" key="9">
    <source>
        <dbReference type="ARBA" id="ARBA00023125"/>
    </source>
</evidence>
<evidence type="ECO:0000313" key="15">
    <source>
        <dbReference type="EMBL" id="CAI8002122.1"/>
    </source>
</evidence>
<organism evidence="15 16">
    <name type="scientific">Geodia barretti</name>
    <name type="common">Barrett's horny sponge</name>
    <dbReference type="NCBI Taxonomy" id="519541"/>
    <lineage>
        <taxon>Eukaryota</taxon>
        <taxon>Metazoa</taxon>
        <taxon>Porifera</taxon>
        <taxon>Demospongiae</taxon>
        <taxon>Heteroscleromorpha</taxon>
        <taxon>Tetractinellida</taxon>
        <taxon>Astrophorina</taxon>
        <taxon>Geodiidae</taxon>
        <taxon>Geodia</taxon>
    </lineage>
</organism>
<dbReference type="Gene3D" id="3.40.50.300">
    <property type="entry name" value="P-loop containing nucleotide triphosphate hydrolases"/>
    <property type="match status" value="2"/>
</dbReference>
<dbReference type="InterPro" id="IPR005259">
    <property type="entry name" value="PriA"/>
</dbReference>
<dbReference type="GO" id="GO:0006302">
    <property type="term" value="P:double-strand break repair"/>
    <property type="evidence" value="ECO:0007669"/>
    <property type="project" value="InterPro"/>
</dbReference>
<keyword evidence="6" id="KW-0347">Helicase</keyword>
<dbReference type="InterPro" id="IPR014001">
    <property type="entry name" value="Helicase_ATP-bd"/>
</dbReference>
<dbReference type="GO" id="GO:0006310">
    <property type="term" value="P:DNA recombination"/>
    <property type="evidence" value="ECO:0007669"/>
    <property type="project" value="InterPro"/>
</dbReference>
<dbReference type="FunFam" id="3.40.50.300:FF:000489">
    <property type="entry name" value="Primosome assembly protein PriA"/>
    <property type="match status" value="1"/>
</dbReference>
<dbReference type="GO" id="GO:0006270">
    <property type="term" value="P:DNA replication initiation"/>
    <property type="evidence" value="ECO:0007669"/>
    <property type="project" value="TreeGrafter"/>
</dbReference>
<dbReference type="GO" id="GO:0043138">
    <property type="term" value="F:3'-5' DNA helicase activity"/>
    <property type="evidence" value="ECO:0007669"/>
    <property type="project" value="UniProtKB-EC"/>
</dbReference>
<dbReference type="AlphaFoldDB" id="A0AA35R2X5"/>
<dbReference type="SUPFAM" id="SSF46785">
    <property type="entry name" value="Winged helix' DNA-binding domain"/>
    <property type="match status" value="1"/>
</dbReference>
<evidence type="ECO:0000256" key="11">
    <source>
        <dbReference type="ARBA" id="ARBA00034808"/>
    </source>
</evidence>
<keyword evidence="1" id="KW-0639">Primosome</keyword>
<reference evidence="15" key="1">
    <citation type="submission" date="2023-03" db="EMBL/GenBank/DDBJ databases">
        <authorList>
            <person name="Steffen K."/>
            <person name="Cardenas P."/>
        </authorList>
    </citation>
    <scope>NUCLEOTIDE SEQUENCE</scope>
</reference>
<dbReference type="PROSITE" id="PS51192">
    <property type="entry name" value="HELICASE_ATP_BIND_1"/>
    <property type="match status" value="1"/>
</dbReference>
<comment type="catalytic activity">
    <reaction evidence="12">
        <text>ATP + H2O = ADP + phosphate + H(+)</text>
        <dbReference type="Rhea" id="RHEA:13065"/>
        <dbReference type="ChEBI" id="CHEBI:15377"/>
        <dbReference type="ChEBI" id="CHEBI:15378"/>
        <dbReference type="ChEBI" id="CHEBI:30616"/>
        <dbReference type="ChEBI" id="CHEBI:43474"/>
        <dbReference type="ChEBI" id="CHEBI:456216"/>
        <dbReference type="EC" id="5.6.2.4"/>
    </reaction>
</comment>
<dbReference type="Proteomes" id="UP001174909">
    <property type="component" value="Unassembled WGS sequence"/>
</dbReference>
<dbReference type="InterPro" id="IPR011545">
    <property type="entry name" value="DEAD/DEAH_box_helicase_dom"/>
</dbReference>
<feature type="domain" description="Helicase C-terminal" evidence="14">
    <location>
        <begin position="504"/>
        <end position="710"/>
    </location>
</feature>
<dbReference type="PANTHER" id="PTHR30580:SF0">
    <property type="entry name" value="PRIMOSOMAL PROTEIN N"/>
    <property type="match status" value="1"/>
</dbReference>
<evidence type="ECO:0000256" key="4">
    <source>
        <dbReference type="ARBA" id="ARBA00022741"/>
    </source>
</evidence>
<dbReference type="GO" id="GO:0016787">
    <property type="term" value="F:hydrolase activity"/>
    <property type="evidence" value="ECO:0007669"/>
    <property type="project" value="UniProtKB-KW"/>
</dbReference>
<dbReference type="CDD" id="cd17929">
    <property type="entry name" value="DEXHc_priA"/>
    <property type="match status" value="1"/>
</dbReference>
<dbReference type="EC" id="5.6.2.4" evidence="11"/>
<keyword evidence="8" id="KW-0067">ATP-binding</keyword>
<proteinExistence type="inferred from homology"/>
<dbReference type="SMART" id="SM00490">
    <property type="entry name" value="HELICc"/>
    <property type="match status" value="1"/>
</dbReference>
<dbReference type="GO" id="GO:0046872">
    <property type="term" value="F:metal ion binding"/>
    <property type="evidence" value="ECO:0007669"/>
    <property type="project" value="UniProtKB-KW"/>
</dbReference>
<dbReference type="Pfam" id="PF00270">
    <property type="entry name" value="DEAD"/>
    <property type="match status" value="1"/>
</dbReference>
<protein>
    <recommendedName>
        <fullName evidence="11">DNA 3'-5' helicase</fullName>
        <ecNumber evidence="11">5.6.2.4</ecNumber>
    </recommendedName>
</protein>
<dbReference type="HAMAP" id="MF_00983">
    <property type="entry name" value="PriA"/>
    <property type="match status" value="1"/>
</dbReference>
<dbReference type="InterPro" id="IPR040498">
    <property type="entry name" value="PriA_CRR"/>
</dbReference>
<feature type="domain" description="Helicase ATP-binding" evidence="13">
    <location>
        <begin position="295"/>
        <end position="461"/>
    </location>
</feature>
<evidence type="ECO:0000256" key="2">
    <source>
        <dbReference type="ARBA" id="ARBA00022705"/>
    </source>
</evidence>
<dbReference type="InterPro" id="IPR042115">
    <property type="entry name" value="PriA_3primeBD_sf"/>
</dbReference>
<gene>
    <name evidence="15" type="ORF">GBAR_LOCUS3333</name>
</gene>
<dbReference type="Gene3D" id="3.40.1440.60">
    <property type="entry name" value="PriA, 3(prime) DNA-binding domain"/>
    <property type="match status" value="1"/>
</dbReference>
<keyword evidence="10" id="KW-0413">Isomerase</keyword>
<dbReference type="GO" id="GO:0006269">
    <property type="term" value="P:DNA replication, synthesis of primer"/>
    <property type="evidence" value="ECO:0007669"/>
    <property type="project" value="UniProtKB-KW"/>
</dbReference>
<evidence type="ECO:0000256" key="12">
    <source>
        <dbReference type="ARBA" id="ARBA00048988"/>
    </source>
</evidence>
<dbReference type="InterPro" id="IPR041236">
    <property type="entry name" value="PriA_C"/>
</dbReference>
<dbReference type="InterPro" id="IPR036390">
    <property type="entry name" value="WH_DNA-bd_sf"/>
</dbReference>
<name>A0AA35R2X5_GEOBA</name>
<dbReference type="GO" id="GO:0005524">
    <property type="term" value="F:ATP binding"/>
    <property type="evidence" value="ECO:0007669"/>
    <property type="project" value="UniProtKB-KW"/>
</dbReference>
<evidence type="ECO:0000256" key="7">
    <source>
        <dbReference type="ARBA" id="ARBA00022833"/>
    </source>
</evidence>
<evidence type="ECO:0000256" key="6">
    <source>
        <dbReference type="ARBA" id="ARBA00022806"/>
    </source>
</evidence>
<dbReference type="NCBIfam" id="TIGR00595">
    <property type="entry name" value="priA"/>
    <property type="match status" value="1"/>
</dbReference>
<keyword evidence="4" id="KW-0547">Nucleotide-binding</keyword>
<dbReference type="PANTHER" id="PTHR30580">
    <property type="entry name" value="PRIMOSOMAL PROTEIN N"/>
    <property type="match status" value="1"/>
</dbReference>
<dbReference type="PROSITE" id="PS51194">
    <property type="entry name" value="HELICASE_CTER"/>
    <property type="match status" value="1"/>
</dbReference>
<evidence type="ECO:0000256" key="1">
    <source>
        <dbReference type="ARBA" id="ARBA00022515"/>
    </source>
</evidence>
<keyword evidence="7" id="KW-0862">Zinc</keyword>
<dbReference type="Pfam" id="PF17764">
    <property type="entry name" value="PriA_3primeBD"/>
    <property type="match status" value="1"/>
</dbReference>
<dbReference type="Pfam" id="PF00271">
    <property type="entry name" value="Helicase_C"/>
    <property type="match status" value="1"/>
</dbReference>
<dbReference type="InterPro" id="IPR041222">
    <property type="entry name" value="PriA_3primeBD"/>
</dbReference>
<sequence length="831" mass="92025">MDAVLQLGTRVLAPFRGTQQEGVVVERLDETDLAPGKIKDISNCLDETPTFSTDLLALTKWMAEYYVCSWGITLFCAVPAAVRTQKEQKVQLLPGAPAPRGKIQKELVAFLEAEGELSLNQLARRVGVSYQNLRPKITALQEKGIVNLDVTHKPKANTQLTTVATLALPPADIEAEIDRLKGEADGSEESSGPRPTSRRYVAAAKHAEILRLLLDEGVPLATADLTKRVNTSISLLRTLERRGFVHITRAQAVRNPLSSEPIAATQPLHLNSAQSMAFAEIQNIGVSHTTDASSFPATECPPTFLLHGVTGSGKTEVYMQAMTEILGNGKSVIVLVPEISLTPQAASRFVGRFGERVALLHSRLSDGERYDQWHRIQKGEADIVIGPRSAVFAPVKELGMLIIDEEHSDSYKSDTVPRYHARDVAQKRGELANCPVLLGSATPSLESFHRAKNGDYRLLSLPDRVLGRKMPDVHIVDMRTELKKGNRTIFSDILRSSIEACLERREQIILFLNRRGHSTHVFCRTCGYVERCENCSISLTFHFETKRLVCHHCGDKRPTHPTCPQCSSPAIRYFGLGTEAVEQEVRKAFPQARVKRFDADSTTRKNAHQQILETFEQQKIDVLIGTQMVSKGLDFPNVTLVGVIAADTSLNFPDFRASEQTFSLLTQVAGRSGRAELEGKVVIQTYMPEHYCIAAVQKHDYLGFYAQEVEARGALRYPPFSHVGTLLLRGKDEKQVEEAAHAVRDQLQIWLTDPAPAAQVPDVGETDVEILGPAPAPLSKIEGKFRWHFLLRSNSVERISQLLKHLADEPPVAIKSNAIEFVIDIDPTNIL</sequence>
<dbReference type="Pfam" id="PF18319">
    <property type="entry name" value="Zn_ribbon_PriA"/>
    <property type="match status" value="1"/>
</dbReference>
<evidence type="ECO:0000256" key="3">
    <source>
        <dbReference type="ARBA" id="ARBA00022723"/>
    </source>
</evidence>
<comment type="caution">
    <text evidence="15">The sequence shown here is derived from an EMBL/GenBank/DDBJ whole genome shotgun (WGS) entry which is preliminary data.</text>
</comment>
<dbReference type="EMBL" id="CASHTH010000463">
    <property type="protein sequence ID" value="CAI8002122.1"/>
    <property type="molecule type" value="Genomic_DNA"/>
</dbReference>
<dbReference type="CDD" id="cd18804">
    <property type="entry name" value="SF2_C_priA"/>
    <property type="match status" value="1"/>
</dbReference>
<evidence type="ECO:0000259" key="13">
    <source>
        <dbReference type="PROSITE" id="PS51192"/>
    </source>
</evidence>
<accession>A0AA35R2X5</accession>
<evidence type="ECO:0000256" key="10">
    <source>
        <dbReference type="ARBA" id="ARBA00023235"/>
    </source>
</evidence>
<dbReference type="InterPro" id="IPR001650">
    <property type="entry name" value="Helicase_C-like"/>
</dbReference>
<dbReference type="Pfam" id="PF18074">
    <property type="entry name" value="PriA_C"/>
    <property type="match status" value="1"/>
</dbReference>